<evidence type="ECO:0000313" key="8">
    <source>
        <dbReference type="Proteomes" id="UP000887574"/>
    </source>
</evidence>
<dbReference type="InterPro" id="IPR000483">
    <property type="entry name" value="Cys-rich_flank_reg_C"/>
</dbReference>
<feature type="transmembrane region" description="Helical" evidence="5">
    <location>
        <begin position="415"/>
        <end position="439"/>
    </location>
</feature>
<evidence type="ECO:0000256" key="5">
    <source>
        <dbReference type="SAM" id="Phobius"/>
    </source>
</evidence>
<evidence type="ECO:0000256" key="4">
    <source>
        <dbReference type="SAM" id="MobiDB-lite"/>
    </source>
</evidence>
<protein>
    <submittedName>
        <fullName evidence="9">LRRCT domain-containing protein</fullName>
    </submittedName>
</protein>
<dbReference type="SUPFAM" id="SSF52058">
    <property type="entry name" value="L domain-like"/>
    <property type="match status" value="1"/>
</dbReference>
<dbReference type="SMART" id="SM00364">
    <property type="entry name" value="LRR_BAC"/>
    <property type="match status" value="5"/>
</dbReference>
<dbReference type="PROSITE" id="PS51450">
    <property type="entry name" value="LRR"/>
    <property type="match status" value="1"/>
</dbReference>
<feature type="signal peptide" evidence="6">
    <location>
        <begin position="1"/>
        <end position="24"/>
    </location>
</feature>
<keyword evidence="3" id="KW-0677">Repeat</keyword>
<reference evidence="9" key="1">
    <citation type="submission" date="2022-11" db="UniProtKB">
        <authorList>
            <consortium name="WormBaseParasite"/>
        </authorList>
    </citation>
    <scope>IDENTIFICATION</scope>
</reference>
<keyword evidence="1" id="KW-0433">Leucine-rich repeat</keyword>
<dbReference type="AlphaFoldDB" id="A0A915EUJ7"/>
<evidence type="ECO:0000259" key="7">
    <source>
        <dbReference type="SMART" id="SM00082"/>
    </source>
</evidence>
<feature type="region of interest" description="Disordered" evidence="4">
    <location>
        <begin position="460"/>
        <end position="485"/>
    </location>
</feature>
<dbReference type="Pfam" id="PF13855">
    <property type="entry name" value="LRR_8"/>
    <property type="match status" value="2"/>
</dbReference>
<evidence type="ECO:0000256" key="3">
    <source>
        <dbReference type="ARBA" id="ARBA00022737"/>
    </source>
</evidence>
<dbReference type="SMART" id="SM00369">
    <property type="entry name" value="LRR_TYP"/>
    <property type="match status" value="6"/>
</dbReference>
<feature type="compositionally biased region" description="Polar residues" evidence="4">
    <location>
        <begin position="508"/>
        <end position="518"/>
    </location>
</feature>
<dbReference type="InterPro" id="IPR032675">
    <property type="entry name" value="LRR_dom_sf"/>
</dbReference>
<feature type="domain" description="LRRCT" evidence="7">
    <location>
        <begin position="347"/>
        <end position="400"/>
    </location>
</feature>
<accession>A0A915EUJ7</accession>
<feature type="compositionally biased region" description="Low complexity" evidence="4">
    <location>
        <begin position="467"/>
        <end position="483"/>
    </location>
</feature>
<dbReference type="Proteomes" id="UP000887574">
    <property type="component" value="Unplaced"/>
</dbReference>
<dbReference type="PRINTS" id="PR00019">
    <property type="entry name" value="LEURICHRPT"/>
</dbReference>
<keyword evidence="5" id="KW-0472">Membrane</keyword>
<feature type="chain" id="PRO_5037020708" evidence="6">
    <location>
        <begin position="25"/>
        <end position="536"/>
    </location>
</feature>
<evidence type="ECO:0000256" key="2">
    <source>
        <dbReference type="ARBA" id="ARBA00022729"/>
    </source>
</evidence>
<dbReference type="SMART" id="SM00082">
    <property type="entry name" value="LRRCT"/>
    <property type="match status" value="1"/>
</dbReference>
<feature type="region of interest" description="Disordered" evidence="4">
    <location>
        <begin position="505"/>
        <end position="536"/>
    </location>
</feature>
<evidence type="ECO:0000313" key="9">
    <source>
        <dbReference type="WBParaSite" id="jg914"/>
    </source>
</evidence>
<keyword evidence="5" id="KW-0812">Transmembrane</keyword>
<evidence type="ECO:0000256" key="1">
    <source>
        <dbReference type="ARBA" id="ARBA00022614"/>
    </source>
</evidence>
<sequence>MKAEELPCSISIILLLLSISHTFGYIQPFSTHSQRPDTPAVSCPAKCECERASTTTAQGNINKGTRRVCPYIAIEEVLMTLISYIFYRSYRSLKYRLEKLILSNCGIPALSQSIHLPSLQHLDLSNNRIDQLQIGSFKGLPSLESLDISSNRIQLLSTGGPSALLELELDGNKLSAKQLNELFTDLSHLTRLEINDCGLNDSQLEDLQLARVPGLTRLGLASNNLTTMPSTTVRALEHLNTLDNSASIRQFYAQFYARHIQTLPRLTHLHMAANTVSHIPFSLPKGYGYLKFLNLSSNHLDELPSNVAGSLPSLSVLDLSFNKFESFSANVMTGFIEGLKQVYLHENPWDCQCAVQNLQQYMLQRLSYREVLNYERTVCAKPPLLKGRPLHRVQKINDCAVLFGASYGLTQASELLLLLAALLVAAFLVSVIVIILLYCGREHKQKAVYVTREHSRTQLTTHPLDIASAGGSTSSGAPSSLTSEPLITSPTSLLIQNGTTERNARNGVHSTLLGSNTDGDFKLRRQKSPPPQDQCL</sequence>
<keyword evidence="8" id="KW-1185">Reference proteome</keyword>
<proteinExistence type="predicted"/>
<dbReference type="InterPro" id="IPR001611">
    <property type="entry name" value="Leu-rich_rpt"/>
</dbReference>
<dbReference type="WBParaSite" id="jg914">
    <property type="protein sequence ID" value="jg914"/>
    <property type="gene ID" value="jg914"/>
</dbReference>
<evidence type="ECO:0000256" key="6">
    <source>
        <dbReference type="SAM" id="SignalP"/>
    </source>
</evidence>
<keyword evidence="2 6" id="KW-0732">Signal</keyword>
<dbReference type="InterPro" id="IPR003591">
    <property type="entry name" value="Leu-rich_rpt_typical-subtyp"/>
</dbReference>
<keyword evidence="5" id="KW-1133">Transmembrane helix</keyword>
<organism evidence="8 9">
    <name type="scientific">Ditylenchus dipsaci</name>
    <dbReference type="NCBI Taxonomy" id="166011"/>
    <lineage>
        <taxon>Eukaryota</taxon>
        <taxon>Metazoa</taxon>
        <taxon>Ecdysozoa</taxon>
        <taxon>Nematoda</taxon>
        <taxon>Chromadorea</taxon>
        <taxon>Rhabditida</taxon>
        <taxon>Tylenchina</taxon>
        <taxon>Tylenchomorpha</taxon>
        <taxon>Sphaerularioidea</taxon>
        <taxon>Anguinidae</taxon>
        <taxon>Anguininae</taxon>
        <taxon>Ditylenchus</taxon>
    </lineage>
</organism>
<dbReference type="PANTHER" id="PTHR24366:SF96">
    <property type="entry name" value="LEUCINE RICH REPEAT CONTAINING 53"/>
    <property type="match status" value="1"/>
</dbReference>
<dbReference type="Gene3D" id="3.80.10.10">
    <property type="entry name" value="Ribonuclease Inhibitor"/>
    <property type="match status" value="2"/>
</dbReference>
<dbReference type="PANTHER" id="PTHR24366">
    <property type="entry name" value="IG(IMMUNOGLOBULIN) AND LRR(LEUCINE RICH REPEAT) DOMAINS"/>
    <property type="match status" value="1"/>
</dbReference>
<name>A0A915EUJ7_9BILA</name>